<evidence type="ECO:0000313" key="1">
    <source>
        <dbReference type="EMBL" id="RCG15628.1"/>
    </source>
</evidence>
<dbReference type="EMBL" id="QOIN01000066">
    <property type="protein sequence ID" value="RCG15628.1"/>
    <property type="molecule type" value="Genomic_DNA"/>
</dbReference>
<comment type="caution">
    <text evidence="1">The sequence shown here is derived from an EMBL/GenBank/DDBJ whole genome shotgun (WGS) entry which is preliminary data.</text>
</comment>
<keyword evidence="2" id="KW-1185">Reference proteome</keyword>
<proteinExistence type="predicted"/>
<accession>A0A367EC43</accession>
<protein>
    <submittedName>
        <fullName evidence="1">Uncharacterized protein</fullName>
    </submittedName>
</protein>
<sequence length="101" mass="10827">MVRDYQLAHAVVAGIRSRLAEAGEDVPVLLAPMYGDEFAAPGAAWRLRAWWDTQVTGVQLSDAALLLVGVEEAELAGLGRVAYMAVPPGPRRARSLPSTTR</sequence>
<name>A0A367EC43_9ACTN</name>
<reference evidence="1 2" key="1">
    <citation type="submission" date="2018-06" db="EMBL/GenBank/DDBJ databases">
        <title>Streptomyces reniochalinae sp. nov. and Streptomyces diacarnus sp. nov. from marine sponges.</title>
        <authorList>
            <person name="Li L."/>
        </authorList>
    </citation>
    <scope>NUCLEOTIDE SEQUENCE [LARGE SCALE GENOMIC DNA]</scope>
    <source>
        <strain evidence="1 2">LHW51701</strain>
    </source>
</reference>
<evidence type="ECO:0000313" key="2">
    <source>
        <dbReference type="Proteomes" id="UP000252914"/>
    </source>
</evidence>
<gene>
    <name evidence="1" type="ORF">DTL70_30210</name>
</gene>
<dbReference type="Proteomes" id="UP000252914">
    <property type="component" value="Unassembled WGS sequence"/>
</dbReference>
<organism evidence="1 2">
    <name type="scientific">Streptomyces diacarni</name>
    <dbReference type="NCBI Taxonomy" id="2800381"/>
    <lineage>
        <taxon>Bacteria</taxon>
        <taxon>Bacillati</taxon>
        <taxon>Actinomycetota</taxon>
        <taxon>Actinomycetes</taxon>
        <taxon>Kitasatosporales</taxon>
        <taxon>Streptomycetaceae</taxon>
        <taxon>Streptomyces</taxon>
    </lineage>
</organism>
<dbReference type="AlphaFoldDB" id="A0A367EC43"/>